<reference evidence="2" key="1">
    <citation type="submission" date="2024-05" db="EMBL/GenBank/DDBJ databases">
        <authorList>
            <person name="Badawy S."/>
            <person name="Skurnik M."/>
        </authorList>
    </citation>
    <scope>NUCLEOTIDE SEQUENCE</scope>
</reference>
<accession>A0AAU7PIC2</accession>
<dbReference type="EMBL" id="PP777464">
    <property type="protein sequence ID" value="XBS49644.1"/>
    <property type="molecule type" value="Genomic_DNA"/>
</dbReference>
<keyword evidence="1" id="KW-0812">Transmembrane</keyword>
<keyword evidence="1" id="KW-0472">Membrane</keyword>
<feature type="transmembrane region" description="Helical" evidence="1">
    <location>
        <begin position="6"/>
        <end position="27"/>
    </location>
</feature>
<feature type="transmembrane region" description="Helical" evidence="1">
    <location>
        <begin position="79"/>
        <end position="105"/>
    </location>
</feature>
<evidence type="ECO:0000256" key="1">
    <source>
        <dbReference type="SAM" id="Phobius"/>
    </source>
</evidence>
<keyword evidence="1" id="KW-1133">Transmembrane helix</keyword>
<organism evidence="2">
    <name type="scientific">Escherichia phage fEgEco12</name>
    <dbReference type="NCBI Taxonomy" id="3158837"/>
    <lineage>
        <taxon>Viruses</taxon>
        <taxon>Duplodnaviria</taxon>
        <taxon>Heunggongvirae</taxon>
        <taxon>Uroviricota</taxon>
        <taxon>Caudoviricetes</taxon>
    </lineage>
</organism>
<sequence>MYNLNLISYIITTLFTFYTFVGILLLYFKFYKLFDRLYPSLEHEFLLVMYICLTCMSTFFTVFDGIIGIKAEDPNGSTLVAFILVGFFGTYITFISTWSVVDYLIRLRDKMPNR</sequence>
<name>A0AAU7PIC2_9CAUD</name>
<proteinExistence type="predicted"/>
<feature type="transmembrane region" description="Helical" evidence="1">
    <location>
        <begin position="47"/>
        <end position="67"/>
    </location>
</feature>
<protein>
    <submittedName>
        <fullName evidence="2">Uncharacterized protein</fullName>
    </submittedName>
</protein>
<evidence type="ECO:0000313" key="2">
    <source>
        <dbReference type="EMBL" id="XBS49644.1"/>
    </source>
</evidence>